<comment type="similarity">
    <text evidence="8 9">Belongs to the TonB-dependent receptor family.</text>
</comment>
<gene>
    <name evidence="13" type="ORF">NB700_002463</name>
</gene>
<name>A0ABT3DWY3_9XANT</name>
<feature type="chain" id="PRO_5046940256" evidence="10">
    <location>
        <begin position="26"/>
        <end position="918"/>
    </location>
</feature>
<feature type="domain" description="TonB-dependent receptor plug" evidence="12">
    <location>
        <begin position="58"/>
        <end position="163"/>
    </location>
</feature>
<proteinExistence type="inferred from homology"/>
<evidence type="ECO:0000256" key="3">
    <source>
        <dbReference type="ARBA" id="ARBA00022452"/>
    </source>
</evidence>
<dbReference type="InterPro" id="IPR037066">
    <property type="entry name" value="Plug_dom_sf"/>
</dbReference>
<keyword evidence="5 9" id="KW-0798">TonB box</keyword>
<reference evidence="13 14" key="1">
    <citation type="submission" date="2022-06" db="EMBL/GenBank/DDBJ databases">
        <title>Dynamics of rice microbiomes reveals core vertical transmitted seed endophytes.</title>
        <authorList>
            <person name="Liao K."/>
            <person name="Zhang X."/>
        </authorList>
    </citation>
    <scope>NUCLEOTIDE SEQUENCE [LARGE SCALE GENOMIC DNA]</scope>
    <source>
        <strain evidence="13 14">YT10-10-1</strain>
    </source>
</reference>
<evidence type="ECO:0000256" key="6">
    <source>
        <dbReference type="ARBA" id="ARBA00023136"/>
    </source>
</evidence>
<dbReference type="InterPro" id="IPR039426">
    <property type="entry name" value="TonB-dep_rcpt-like"/>
</dbReference>
<evidence type="ECO:0000259" key="12">
    <source>
        <dbReference type="Pfam" id="PF07715"/>
    </source>
</evidence>
<dbReference type="PANTHER" id="PTHR47234:SF2">
    <property type="entry name" value="TONB-DEPENDENT RECEPTOR"/>
    <property type="match status" value="1"/>
</dbReference>
<sequence>MSVAKNRLAHAVCLAMATLPATLYAQSATPAASASGDAPVTLDKLTVTGSLVRRVDVETASPVAVVDRQQIQQSGKQTLGDLLQALPGIAGAATNPQVNNGGGDGASTISLRGLGDERTLILIDGHRIQNNDVNSIPANMIDHVEVLKVGASAMYGSDAIGGVVNFILRKNFEGGEVSANYGQTSRGDGARQGGSFTFGKTWDRGNVVVGLDYNKQKDVSTANRAFSKYAMYLSSGSVYKGGSARTPTGYYKLPAATLAANGCKPDGALTGNGNGGYKCYSSSADSYNYEAQNLLLTPQQRVGGFVLGSFNITDSMQAYVNAYHNHTMSNFAIAPLPLDAQNDGITVAANNPYNPFGVEFGPNGYEYQTRFTSLGQREGFYDTVTDQDVIGLKGGIGDSSWVWDANFNYGHYRQRNWSHGYVDYAALQNAINSGQVNILDQGSPATVAWLNSNESIPRQETTTIMRQWEASANGSLWEMPAGAAQLAVGALYRKESLNSTVSANALINSDNTCAVSSEACSSPLSGSFNVKEAYTQLFMPVLEQSSPIGALNLTLSDRYSDYSSVRSGNNSASFQVEWRPIHDLMVRGTAAQVFRAPTITDIYQGPTADAPNFIDPCVGYSGSGHANACAGVPAGFSGTGLSQTNAIKSGATYVGYQLKPEKGTSFDYGLVYSPEYVPGLSVNLDWWKVKLNDLIQPISAQTVADLCYNDDNSPYCSYIHRYAAGTVSAGNIDHIQTPVVNIGKLNTQGIDLGASYALPDTDYGKFTVAVDSTYLHRYDIDTGDTVVHMAGRYNSSYGNYAHWRAHALVGWKLGNWDASWTTRWIGKMQVGSGDLSQNMSADAAFKGVVLDYGSYMYHNLQVGYDMAGANLRLDLGVDNLTNKQPPMMYQNNVLNANTDVSTYDTLGRYYWMRATYRF</sequence>
<dbReference type="EMBL" id="JANFWR010000015">
    <property type="protein sequence ID" value="MCW0399907.1"/>
    <property type="molecule type" value="Genomic_DNA"/>
</dbReference>
<comment type="subcellular location">
    <subcellularLocation>
        <location evidence="1 8">Cell outer membrane</location>
        <topology evidence="1 8">Multi-pass membrane protein</topology>
    </subcellularLocation>
</comment>
<evidence type="ECO:0000256" key="10">
    <source>
        <dbReference type="SAM" id="SignalP"/>
    </source>
</evidence>
<comment type="caution">
    <text evidence="13">The sequence shown here is derived from an EMBL/GenBank/DDBJ whole genome shotgun (WGS) entry which is preliminary data.</text>
</comment>
<dbReference type="PANTHER" id="PTHR47234">
    <property type="match status" value="1"/>
</dbReference>
<dbReference type="InterPro" id="IPR012910">
    <property type="entry name" value="Plug_dom"/>
</dbReference>
<keyword evidence="2 8" id="KW-0813">Transport</keyword>
<keyword evidence="10" id="KW-0732">Signal</keyword>
<evidence type="ECO:0000256" key="8">
    <source>
        <dbReference type="PROSITE-ProRule" id="PRU01360"/>
    </source>
</evidence>
<keyword evidence="4 8" id="KW-0812">Transmembrane</keyword>
<dbReference type="CDD" id="cd01347">
    <property type="entry name" value="ligand_gated_channel"/>
    <property type="match status" value="1"/>
</dbReference>
<keyword evidence="14" id="KW-1185">Reference proteome</keyword>
<evidence type="ECO:0000313" key="13">
    <source>
        <dbReference type="EMBL" id="MCW0399907.1"/>
    </source>
</evidence>
<dbReference type="PROSITE" id="PS52016">
    <property type="entry name" value="TONB_DEPENDENT_REC_3"/>
    <property type="match status" value="1"/>
</dbReference>
<feature type="signal peptide" evidence="10">
    <location>
        <begin position="1"/>
        <end position="25"/>
    </location>
</feature>
<evidence type="ECO:0000256" key="5">
    <source>
        <dbReference type="ARBA" id="ARBA00023077"/>
    </source>
</evidence>
<keyword evidence="6 8" id="KW-0472">Membrane</keyword>
<feature type="domain" description="TonB-dependent receptor-like beta-barrel" evidence="11">
    <location>
        <begin position="361"/>
        <end position="880"/>
    </location>
</feature>
<dbReference type="Gene3D" id="2.170.130.10">
    <property type="entry name" value="TonB-dependent receptor, plug domain"/>
    <property type="match status" value="1"/>
</dbReference>
<evidence type="ECO:0000256" key="1">
    <source>
        <dbReference type="ARBA" id="ARBA00004571"/>
    </source>
</evidence>
<evidence type="ECO:0000256" key="7">
    <source>
        <dbReference type="ARBA" id="ARBA00023237"/>
    </source>
</evidence>
<accession>A0ABT3DWY3</accession>
<protein>
    <submittedName>
        <fullName evidence="13">Vitamin B12 transporter BtuB</fullName>
    </submittedName>
</protein>
<evidence type="ECO:0000313" key="14">
    <source>
        <dbReference type="Proteomes" id="UP001320843"/>
    </source>
</evidence>
<evidence type="ECO:0000259" key="11">
    <source>
        <dbReference type="Pfam" id="PF00593"/>
    </source>
</evidence>
<dbReference type="Pfam" id="PF00593">
    <property type="entry name" value="TonB_dep_Rec_b-barrel"/>
    <property type="match status" value="1"/>
</dbReference>
<organism evidence="13 14">
    <name type="scientific">Xanthomonas sacchari</name>
    <dbReference type="NCBI Taxonomy" id="56458"/>
    <lineage>
        <taxon>Bacteria</taxon>
        <taxon>Pseudomonadati</taxon>
        <taxon>Pseudomonadota</taxon>
        <taxon>Gammaproteobacteria</taxon>
        <taxon>Lysobacterales</taxon>
        <taxon>Lysobacteraceae</taxon>
        <taxon>Xanthomonas</taxon>
    </lineage>
</organism>
<dbReference type="InterPro" id="IPR000531">
    <property type="entry name" value="Beta-barrel_TonB"/>
</dbReference>
<dbReference type="Gene3D" id="2.40.170.20">
    <property type="entry name" value="TonB-dependent receptor, beta-barrel domain"/>
    <property type="match status" value="1"/>
</dbReference>
<dbReference type="InterPro" id="IPR036942">
    <property type="entry name" value="Beta-barrel_TonB_sf"/>
</dbReference>
<evidence type="ECO:0000256" key="9">
    <source>
        <dbReference type="RuleBase" id="RU003357"/>
    </source>
</evidence>
<dbReference type="Pfam" id="PF07715">
    <property type="entry name" value="Plug"/>
    <property type="match status" value="1"/>
</dbReference>
<evidence type="ECO:0000256" key="4">
    <source>
        <dbReference type="ARBA" id="ARBA00022692"/>
    </source>
</evidence>
<dbReference type="Proteomes" id="UP001320843">
    <property type="component" value="Unassembled WGS sequence"/>
</dbReference>
<evidence type="ECO:0000256" key="2">
    <source>
        <dbReference type="ARBA" id="ARBA00022448"/>
    </source>
</evidence>
<keyword evidence="3 8" id="KW-1134">Transmembrane beta strand</keyword>
<keyword evidence="7 8" id="KW-0998">Cell outer membrane</keyword>
<dbReference type="SUPFAM" id="SSF56935">
    <property type="entry name" value="Porins"/>
    <property type="match status" value="1"/>
</dbReference>